<comment type="similarity">
    <text evidence="1">Belongs to the 'GDXG' lipolytic enzyme family.</text>
</comment>
<dbReference type="InterPro" id="IPR050300">
    <property type="entry name" value="GDXG_lipolytic_enzyme"/>
</dbReference>
<evidence type="ECO:0000259" key="3">
    <source>
        <dbReference type="Pfam" id="PF07859"/>
    </source>
</evidence>
<dbReference type="Gene3D" id="3.40.50.1820">
    <property type="entry name" value="alpha/beta hydrolase"/>
    <property type="match status" value="1"/>
</dbReference>
<dbReference type="InterPro" id="IPR013094">
    <property type="entry name" value="AB_hydrolase_3"/>
</dbReference>
<dbReference type="GO" id="GO:0016787">
    <property type="term" value="F:hydrolase activity"/>
    <property type="evidence" value="ECO:0007669"/>
    <property type="project" value="UniProtKB-KW"/>
</dbReference>
<protein>
    <submittedName>
        <fullName evidence="4">Alpha/beta hydrolase</fullName>
    </submittedName>
</protein>
<dbReference type="AlphaFoldDB" id="A0A8J7PWE2"/>
<accession>A0A8J7PWE2</accession>
<sequence length="316" mass="35375">MTQKVNPQIQQFLDQFNAFMLTQPKQIPVEAGRLAYEHFSILQSGIPLKVRRVEDLTIPVSNGEVQIPVRIYTPQLGAQLPALIYYHGGGWQRGSITTHDSICRNLALKANCVVMSVEWRLAPEHKFPVGLEDCWDAYHWFLEYGPKAYNVDPHRIAIGGDSAGGNMTAVTIQRLKNENKQLPKFQLLLYAALDLGGNLPSYSTYADGYFLSAEHVQYYVDHYLNSGEEVDNPMASPLRATDLSGLPETHIITAGFDPLKDEGHAYYEKLKKFGVPVTYQSYDAMIHAFLHMTGTVPEVNHIIDEIAARLKEGLGA</sequence>
<dbReference type="InterPro" id="IPR029058">
    <property type="entry name" value="AB_hydrolase_fold"/>
</dbReference>
<dbReference type="SUPFAM" id="SSF53474">
    <property type="entry name" value="alpha/beta-Hydrolases"/>
    <property type="match status" value="1"/>
</dbReference>
<reference evidence="4" key="1">
    <citation type="submission" date="2021-02" db="EMBL/GenBank/DDBJ databases">
        <title>Thiocyanate and organic carbon inputs drive convergent selection for specific autotrophic Afipia and Thiobacillus strains within complex microbiomes.</title>
        <authorList>
            <person name="Huddy R.J."/>
            <person name="Sachdeva R."/>
            <person name="Kadzinga F."/>
            <person name="Kantor R.S."/>
            <person name="Harrison S.T.L."/>
            <person name="Banfield J.F."/>
        </authorList>
    </citation>
    <scope>NUCLEOTIDE SEQUENCE</scope>
    <source>
        <strain evidence="4">SCN18_10_11_15_R4_P_38_20</strain>
    </source>
</reference>
<dbReference type="Pfam" id="PF07859">
    <property type="entry name" value="Abhydrolase_3"/>
    <property type="match status" value="1"/>
</dbReference>
<dbReference type="PANTHER" id="PTHR48081">
    <property type="entry name" value="AB HYDROLASE SUPERFAMILY PROTEIN C4A8.06C"/>
    <property type="match status" value="1"/>
</dbReference>
<dbReference type="Proteomes" id="UP000664414">
    <property type="component" value="Unassembled WGS sequence"/>
</dbReference>
<evidence type="ECO:0000313" key="5">
    <source>
        <dbReference type="Proteomes" id="UP000664414"/>
    </source>
</evidence>
<organism evidence="4 5">
    <name type="scientific">Candidatus Paracaedimonas acanthamoebae</name>
    <dbReference type="NCBI Taxonomy" id="244581"/>
    <lineage>
        <taxon>Bacteria</taxon>
        <taxon>Pseudomonadati</taxon>
        <taxon>Pseudomonadota</taxon>
        <taxon>Alphaproteobacteria</taxon>
        <taxon>Holosporales</taxon>
        <taxon>Caedimonadaceae</taxon>
        <taxon>Candidatus Paracaedimonas</taxon>
    </lineage>
</organism>
<feature type="domain" description="Alpha/beta hydrolase fold-3" evidence="3">
    <location>
        <begin position="83"/>
        <end position="290"/>
    </location>
</feature>
<name>A0A8J7PWE2_9PROT</name>
<evidence type="ECO:0000256" key="2">
    <source>
        <dbReference type="ARBA" id="ARBA00022801"/>
    </source>
</evidence>
<comment type="caution">
    <text evidence="4">The sequence shown here is derived from an EMBL/GenBank/DDBJ whole genome shotgun (WGS) entry which is preliminary data.</text>
</comment>
<keyword evidence="2 4" id="KW-0378">Hydrolase</keyword>
<dbReference type="EMBL" id="JAFKGL010000018">
    <property type="protein sequence ID" value="MBN9413209.1"/>
    <property type="molecule type" value="Genomic_DNA"/>
</dbReference>
<gene>
    <name evidence="4" type="ORF">J0H12_04720</name>
</gene>
<dbReference type="FunFam" id="3.40.50.1820:FF:000089">
    <property type="entry name" value="Alpha/beta hydrolase"/>
    <property type="match status" value="1"/>
</dbReference>
<evidence type="ECO:0000256" key="1">
    <source>
        <dbReference type="ARBA" id="ARBA00010515"/>
    </source>
</evidence>
<dbReference type="PANTHER" id="PTHR48081:SF8">
    <property type="entry name" value="ALPHA_BETA HYDROLASE FOLD-3 DOMAIN-CONTAINING PROTEIN-RELATED"/>
    <property type="match status" value="1"/>
</dbReference>
<proteinExistence type="inferred from homology"/>
<evidence type="ECO:0000313" key="4">
    <source>
        <dbReference type="EMBL" id="MBN9413209.1"/>
    </source>
</evidence>